<protein>
    <submittedName>
        <fullName evidence="9">Site-specific integrase</fullName>
    </submittedName>
</protein>
<keyword evidence="3" id="KW-0229">DNA integration</keyword>
<dbReference type="Pfam" id="PF14659">
    <property type="entry name" value="Phage_int_SAM_3"/>
    <property type="match status" value="1"/>
</dbReference>
<dbReference type="InterPro" id="IPR004107">
    <property type="entry name" value="Integrase_SAM-like_N"/>
</dbReference>
<dbReference type="RefSeq" id="WP_073537031.1">
    <property type="nucleotide sequence ID" value="NZ_CP018335.1"/>
</dbReference>
<dbReference type="PANTHER" id="PTHR30349">
    <property type="entry name" value="PHAGE INTEGRASE-RELATED"/>
    <property type="match status" value="1"/>
</dbReference>
<evidence type="ECO:0000256" key="6">
    <source>
        <dbReference type="PROSITE-ProRule" id="PRU01248"/>
    </source>
</evidence>
<keyword evidence="5" id="KW-0233">DNA recombination</keyword>
<dbReference type="GO" id="GO:0003677">
    <property type="term" value="F:DNA binding"/>
    <property type="evidence" value="ECO:0007669"/>
    <property type="project" value="UniProtKB-UniRule"/>
</dbReference>
<dbReference type="InterPro" id="IPR010998">
    <property type="entry name" value="Integrase_recombinase_N"/>
</dbReference>
<dbReference type="EMBL" id="CP018335">
    <property type="protein sequence ID" value="APM37311.1"/>
    <property type="molecule type" value="Genomic_DNA"/>
</dbReference>
<evidence type="ECO:0000313" key="10">
    <source>
        <dbReference type="Proteomes" id="UP000184604"/>
    </source>
</evidence>
<comment type="function">
    <text evidence="1">Site-specific tyrosine recombinase, which acts by catalyzing the cutting and rejoining of the recombining DNA molecules.</text>
</comment>
<proteinExistence type="inferred from homology"/>
<dbReference type="PROSITE" id="PS51900">
    <property type="entry name" value="CB"/>
    <property type="match status" value="1"/>
</dbReference>
<evidence type="ECO:0000259" key="7">
    <source>
        <dbReference type="PROSITE" id="PS51898"/>
    </source>
</evidence>
<evidence type="ECO:0000259" key="8">
    <source>
        <dbReference type="PROSITE" id="PS51900"/>
    </source>
</evidence>
<dbReference type="AlphaFoldDB" id="A0A1L5F2R9"/>
<evidence type="ECO:0000256" key="2">
    <source>
        <dbReference type="ARBA" id="ARBA00008857"/>
    </source>
</evidence>
<keyword evidence="4 6" id="KW-0238">DNA-binding</keyword>
<dbReference type="SUPFAM" id="SSF56349">
    <property type="entry name" value="DNA breaking-rejoining enzymes"/>
    <property type="match status" value="1"/>
</dbReference>
<dbReference type="Gene3D" id="1.10.150.130">
    <property type="match status" value="1"/>
</dbReference>
<evidence type="ECO:0000313" key="9">
    <source>
        <dbReference type="EMBL" id="APM37311.1"/>
    </source>
</evidence>
<organism evidence="9 10">
    <name type="scientific">Clostridium kluyveri</name>
    <dbReference type="NCBI Taxonomy" id="1534"/>
    <lineage>
        <taxon>Bacteria</taxon>
        <taxon>Bacillati</taxon>
        <taxon>Bacillota</taxon>
        <taxon>Clostridia</taxon>
        <taxon>Eubacteriales</taxon>
        <taxon>Clostridiaceae</taxon>
        <taxon>Clostridium</taxon>
    </lineage>
</organism>
<accession>A0A1L5F2R9</accession>
<dbReference type="GO" id="GO:0015074">
    <property type="term" value="P:DNA integration"/>
    <property type="evidence" value="ECO:0007669"/>
    <property type="project" value="UniProtKB-KW"/>
</dbReference>
<dbReference type="InterPro" id="IPR013762">
    <property type="entry name" value="Integrase-like_cat_sf"/>
</dbReference>
<dbReference type="Pfam" id="PF00589">
    <property type="entry name" value="Phage_integrase"/>
    <property type="match status" value="1"/>
</dbReference>
<feature type="domain" description="Core-binding (CB)" evidence="8">
    <location>
        <begin position="60"/>
        <end position="144"/>
    </location>
</feature>
<comment type="similarity">
    <text evidence="2">Belongs to the 'phage' integrase family.</text>
</comment>
<feature type="domain" description="Tyr recombinase" evidence="7">
    <location>
        <begin position="172"/>
        <end position="375"/>
    </location>
</feature>
<dbReference type="GO" id="GO:0006310">
    <property type="term" value="P:DNA recombination"/>
    <property type="evidence" value="ECO:0007669"/>
    <property type="project" value="UniProtKB-KW"/>
</dbReference>
<dbReference type="CDD" id="cd01189">
    <property type="entry name" value="INT_ICEBs1_C_like"/>
    <property type="match status" value="1"/>
</dbReference>
<gene>
    <name evidence="9" type="ORF">BS101_00290</name>
</gene>
<dbReference type="InterPro" id="IPR011010">
    <property type="entry name" value="DNA_brk_join_enz"/>
</dbReference>
<dbReference type="OrthoDB" id="9785687at2"/>
<evidence type="ECO:0000256" key="3">
    <source>
        <dbReference type="ARBA" id="ARBA00022908"/>
    </source>
</evidence>
<dbReference type="InterPro" id="IPR002104">
    <property type="entry name" value="Integrase_catalytic"/>
</dbReference>
<name>A0A1L5F2R9_CLOKL</name>
<dbReference type="PANTHER" id="PTHR30349:SF64">
    <property type="entry name" value="PROPHAGE INTEGRASE INTD-RELATED"/>
    <property type="match status" value="1"/>
</dbReference>
<evidence type="ECO:0000256" key="5">
    <source>
        <dbReference type="ARBA" id="ARBA00023172"/>
    </source>
</evidence>
<sequence>MAKTTYRKRKINGKEYYFYRLRHKNLKKPKDMYGTTVKELNTKIKSAVNELDNGITDNREYFGAFIKEWLYNTHLVNKKPSTRERYDSVFRNYIDDSPIYDIKLKDLTPLDIQDYYKKLVAAGKSIAAIKNLHKLIAPAIRYAYDSNKIVKDFSRAIVLPQDNEQKKLNKINDVRPFTIDEQMKFIKAIEGEPLEMLFLTAIDTGLRQGELFALTWKDIDFNNSCIRVNKSFKSIRNIDSGTYESITQTPKTINAIRVVPIPEHLIPKLKQYKLQQKKLKFKLANLYEDNNLVFCNEFGKHLDSSNVRKKLKKILESIGLPDRRFHDLRHTFATRLFELGENPKTVQELLGHGNISITLDTYTHVLADMKVKAVSKLNDLYSSMREK</sequence>
<reference evidence="9 10" key="1">
    <citation type="submission" date="2016-12" db="EMBL/GenBank/DDBJ databases">
        <title>Complete genome sequence of Clostridium kluyveri JZZ isolated from the pit mud of a Chinese flavor liquor-making factory.</title>
        <authorList>
            <person name="Wang Y."/>
        </authorList>
    </citation>
    <scope>NUCLEOTIDE SEQUENCE [LARGE SCALE GENOMIC DNA]</scope>
    <source>
        <strain evidence="9 10">JZZ</strain>
    </source>
</reference>
<evidence type="ECO:0000256" key="1">
    <source>
        <dbReference type="ARBA" id="ARBA00003283"/>
    </source>
</evidence>
<dbReference type="InterPro" id="IPR050090">
    <property type="entry name" value="Tyrosine_recombinase_XerCD"/>
</dbReference>
<dbReference type="Gene3D" id="1.10.443.10">
    <property type="entry name" value="Intergrase catalytic core"/>
    <property type="match status" value="1"/>
</dbReference>
<dbReference type="InterPro" id="IPR044068">
    <property type="entry name" value="CB"/>
</dbReference>
<evidence type="ECO:0000256" key="4">
    <source>
        <dbReference type="ARBA" id="ARBA00023125"/>
    </source>
</evidence>
<dbReference type="Proteomes" id="UP000184604">
    <property type="component" value="Chromosome"/>
</dbReference>
<dbReference type="PROSITE" id="PS51898">
    <property type="entry name" value="TYR_RECOMBINASE"/>
    <property type="match status" value="1"/>
</dbReference>